<feature type="region of interest" description="Disordered" evidence="1">
    <location>
        <begin position="1"/>
        <end position="28"/>
    </location>
</feature>
<reference evidence="4" key="1">
    <citation type="journal article" date="2016" name="Nat. Biotechnol.">
        <title>Sequencing wild and cultivated cassava and related species reveals extensive interspecific hybridization and genetic diversity.</title>
        <authorList>
            <person name="Bredeson J.V."/>
            <person name="Lyons J.B."/>
            <person name="Prochnik S.E."/>
            <person name="Wu G.A."/>
            <person name="Ha C.M."/>
            <person name="Edsinger-Gonzales E."/>
            <person name="Grimwood J."/>
            <person name="Schmutz J."/>
            <person name="Rabbi I.Y."/>
            <person name="Egesi C."/>
            <person name="Nauluvula P."/>
            <person name="Lebot V."/>
            <person name="Ndunguru J."/>
            <person name="Mkamilo G."/>
            <person name="Bart R.S."/>
            <person name="Setter T.L."/>
            <person name="Gleadow R.M."/>
            <person name="Kulakow P."/>
            <person name="Ferguson M.E."/>
            <person name="Rounsley S."/>
            <person name="Rokhsar D.S."/>
        </authorList>
    </citation>
    <scope>NUCLEOTIDE SEQUENCE [LARGE SCALE GENOMIC DNA]</scope>
    <source>
        <strain evidence="4">cv. AM560-2</strain>
    </source>
</reference>
<evidence type="ECO:0000313" key="3">
    <source>
        <dbReference type="EMBL" id="OAY36872.1"/>
    </source>
</evidence>
<sequence length="131" mass="14402">MSILSPATTASSANSPPQASPEFNANCQSIPSLPFPNNPHLSFLPLRSNPTSRRRILQATFSPQPPPLSDPPPENDPILPEGNFASFSGLQDRVQIFLAVLLWISLFFWSAACDGRNNGSGRPNKWSQFRR</sequence>
<name>A0A2C9UYG5_MANES</name>
<protein>
    <submittedName>
        <fullName evidence="3">Uncharacterized protein</fullName>
    </submittedName>
</protein>
<organism evidence="3 4">
    <name type="scientific">Manihot esculenta</name>
    <name type="common">Cassava</name>
    <name type="synonym">Jatropha manihot</name>
    <dbReference type="NCBI Taxonomy" id="3983"/>
    <lineage>
        <taxon>Eukaryota</taxon>
        <taxon>Viridiplantae</taxon>
        <taxon>Streptophyta</taxon>
        <taxon>Embryophyta</taxon>
        <taxon>Tracheophyta</taxon>
        <taxon>Spermatophyta</taxon>
        <taxon>Magnoliopsida</taxon>
        <taxon>eudicotyledons</taxon>
        <taxon>Gunneridae</taxon>
        <taxon>Pentapetalae</taxon>
        <taxon>rosids</taxon>
        <taxon>fabids</taxon>
        <taxon>Malpighiales</taxon>
        <taxon>Euphorbiaceae</taxon>
        <taxon>Crotonoideae</taxon>
        <taxon>Manihoteae</taxon>
        <taxon>Manihot</taxon>
    </lineage>
</organism>
<evidence type="ECO:0000313" key="4">
    <source>
        <dbReference type="Proteomes" id="UP000091857"/>
    </source>
</evidence>
<dbReference type="OrthoDB" id="786429at2759"/>
<dbReference type="EMBL" id="CM004397">
    <property type="protein sequence ID" value="OAY36872.1"/>
    <property type="molecule type" value="Genomic_DNA"/>
</dbReference>
<dbReference type="PANTHER" id="PTHR37706:SF2">
    <property type="entry name" value="TRANSMEMBRANE PROTEIN"/>
    <property type="match status" value="1"/>
</dbReference>
<accession>A0A2C9UYG5</accession>
<feature type="region of interest" description="Disordered" evidence="1">
    <location>
        <begin position="59"/>
        <end position="80"/>
    </location>
</feature>
<dbReference type="Proteomes" id="UP000091857">
    <property type="component" value="Chromosome 11"/>
</dbReference>
<feature type="compositionally biased region" description="Pro residues" evidence="1">
    <location>
        <begin position="63"/>
        <end position="75"/>
    </location>
</feature>
<gene>
    <name evidence="3" type="ORF">MANES_11G056000v8</name>
</gene>
<comment type="caution">
    <text evidence="3">The sequence shown here is derived from an EMBL/GenBank/DDBJ whole genome shotgun (WGS) entry which is preliminary data.</text>
</comment>
<keyword evidence="4" id="KW-1185">Reference proteome</keyword>
<evidence type="ECO:0000256" key="1">
    <source>
        <dbReference type="SAM" id="MobiDB-lite"/>
    </source>
</evidence>
<feature type="transmembrane region" description="Helical" evidence="2">
    <location>
        <begin position="94"/>
        <end position="112"/>
    </location>
</feature>
<proteinExistence type="predicted"/>
<evidence type="ECO:0000256" key="2">
    <source>
        <dbReference type="SAM" id="Phobius"/>
    </source>
</evidence>
<dbReference type="Gramene" id="Manes.11G056000.1.v8.1">
    <property type="protein sequence ID" value="Manes.11G056000.1.v8.1.CDS"/>
    <property type="gene ID" value="Manes.11G056000.v8.1"/>
</dbReference>
<dbReference type="STRING" id="3983.A0A2C9UYG5"/>
<keyword evidence="2" id="KW-0472">Membrane</keyword>
<feature type="compositionally biased region" description="Low complexity" evidence="1">
    <location>
        <begin position="1"/>
        <end position="21"/>
    </location>
</feature>
<keyword evidence="2" id="KW-1133">Transmembrane helix</keyword>
<dbReference type="AlphaFoldDB" id="A0A2C9UYG5"/>
<dbReference type="PANTHER" id="PTHR37706">
    <property type="entry name" value="TRANSMEMBRANE PROTEIN"/>
    <property type="match status" value="1"/>
</dbReference>
<keyword evidence="2" id="KW-0812">Transmembrane</keyword>